<evidence type="ECO:0000256" key="1">
    <source>
        <dbReference type="PIRSR" id="PIRSR607822-1"/>
    </source>
</evidence>
<evidence type="ECO:0000313" key="4">
    <source>
        <dbReference type="Proteomes" id="UP000318050"/>
    </source>
</evidence>
<dbReference type="PANTHER" id="PTHR12736:SF7">
    <property type="entry name" value="LANC-LIKE PROTEIN 3"/>
    <property type="match status" value="1"/>
</dbReference>
<dbReference type="InterPro" id="IPR007822">
    <property type="entry name" value="LANC-like"/>
</dbReference>
<dbReference type="SMART" id="SM01260">
    <property type="entry name" value="LANC_like"/>
    <property type="match status" value="1"/>
</dbReference>
<dbReference type="PRINTS" id="PR01950">
    <property type="entry name" value="LANCSUPER"/>
</dbReference>
<name>A0A560IMK0_9PROT</name>
<feature type="domain" description="Lantibiotic biosynthesis protein dehydration" evidence="2">
    <location>
        <begin position="1"/>
        <end position="252"/>
    </location>
</feature>
<evidence type="ECO:0000259" key="2">
    <source>
        <dbReference type="Pfam" id="PF13575"/>
    </source>
</evidence>
<organism evidence="3 4">
    <name type="scientific">Nitrospirillum amazonense</name>
    <dbReference type="NCBI Taxonomy" id="28077"/>
    <lineage>
        <taxon>Bacteria</taxon>
        <taxon>Pseudomonadati</taxon>
        <taxon>Pseudomonadota</taxon>
        <taxon>Alphaproteobacteria</taxon>
        <taxon>Rhodospirillales</taxon>
        <taxon>Azospirillaceae</taxon>
        <taxon>Nitrospirillum</taxon>
    </lineage>
</organism>
<dbReference type="AlphaFoldDB" id="A0A560IMK0"/>
<gene>
    <name evidence="3" type="ORF">FBZ92_10851</name>
</gene>
<dbReference type="EMBL" id="VITT01000008">
    <property type="protein sequence ID" value="TWB59405.1"/>
    <property type="molecule type" value="Genomic_DNA"/>
</dbReference>
<accession>A0A560IMK0</accession>
<reference evidence="3 4" key="1">
    <citation type="submission" date="2019-06" db="EMBL/GenBank/DDBJ databases">
        <title>Genomic Encyclopedia of Type Strains, Phase IV (KMG-V): Genome sequencing to study the core and pangenomes of soil and plant-associated prokaryotes.</title>
        <authorList>
            <person name="Whitman W."/>
        </authorList>
    </citation>
    <scope>NUCLEOTIDE SEQUENCE [LARGE SCALE GENOMIC DNA]</scope>
    <source>
        <strain evidence="3 4">BR 11140</strain>
    </source>
</reference>
<keyword evidence="1" id="KW-0862">Zinc</keyword>
<dbReference type="GO" id="GO:0031179">
    <property type="term" value="P:peptide modification"/>
    <property type="evidence" value="ECO:0007669"/>
    <property type="project" value="InterPro"/>
</dbReference>
<sequence>MEHVRSNSCRSDVAVSRYFRRAGSLLAALHVMGGSDCHFENVVAAGEQPIVVDLETLLAPQFKTANRSASATAETVRDSSVLGVGMLPSIDGTELGALAAAPGQNTQLMTLALVDAGLPEARVERVAWQLGDVASLPLRERDRVPAIDYVADIEAGYSDGYFALQRIRQPLAVAGGILDRLGEQAVRLVLKPTAYYADMLRESTHPSALNDAIQADRVLAASWTDAPDALRFAAAPSELRQLRAADVPYFSVRGASSAIGFGRARFKFARSGKDAAAERLKGMGENDLERQLGLIRATFGIQPSTVTHVVQRSSAVDEARLIGERLLSEAITTSDAASWLHLSPGNDGARKAIEPVEGSLYNGLLGIALFLGRLHAATGESRFATLANKALREIRSQTLDQGMGVFDGLGGAVYALPHLACLLGDDKLVEQAEQAAEKITLRLDHTRVTADLVSGTAGLVLAGLSLHSVRRSSASQRLIEATARHLRHAIEHCEDPRGGSELPFSRGAAHGWSGVLLASARLSSTLPELMPREVVDAVASIDLDITSSDRWIDPDDDAHRDQATWCHGAPGIALCRIAAARAITSEVLVDGAGKALAATELVRLDEMLEPGLCHGSMGLMDIAITAGAVNMGGRSQVDSIAWQRFSSNAPHTFRPGLMTGLAGIGYGLLRMADPSTPDVLTLDPPLCDNRW</sequence>
<dbReference type="InterPro" id="IPR012341">
    <property type="entry name" value="6hp_glycosidase-like_sf"/>
</dbReference>
<feature type="binding site" evidence="1">
    <location>
        <position position="566"/>
    </location>
    <ligand>
        <name>Zn(2+)</name>
        <dbReference type="ChEBI" id="CHEBI:29105"/>
    </ligand>
</feature>
<dbReference type="PANTHER" id="PTHR12736">
    <property type="entry name" value="LANC-LIKE PROTEIN"/>
    <property type="match status" value="1"/>
</dbReference>
<protein>
    <submittedName>
        <fullName evidence="3">Type 2 lantibiotic biosynthesis protein LanM</fullName>
    </submittedName>
</protein>
<evidence type="ECO:0000313" key="3">
    <source>
        <dbReference type="EMBL" id="TWB59405.1"/>
    </source>
</evidence>
<feature type="binding site" evidence="1">
    <location>
        <position position="613"/>
    </location>
    <ligand>
        <name>Zn(2+)</name>
        <dbReference type="ChEBI" id="CHEBI:29105"/>
    </ligand>
</feature>
<dbReference type="Gene3D" id="1.50.10.10">
    <property type="match status" value="1"/>
</dbReference>
<comment type="caution">
    <text evidence="3">The sequence shown here is derived from an EMBL/GenBank/DDBJ whole genome shotgun (WGS) entry which is preliminary data.</text>
</comment>
<dbReference type="GO" id="GO:0005975">
    <property type="term" value="P:carbohydrate metabolic process"/>
    <property type="evidence" value="ECO:0007669"/>
    <property type="project" value="InterPro"/>
</dbReference>
<dbReference type="GO" id="GO:0005886">
    <property type="term" value="C:plasma membrane"/>
    <property type="evidence" value="ECO:0007669"/>
    <property type="project" value="TreeGrafter"/>
</dbReference>
<dbReference type="InterPro" id="IPR017146">
    <property type="entry name" value="Lanti_2_LanM"/>
</dbReference>
<dbReference type="GO" id="GO:0046872">
    <property type="term" value="F:metal ion binding"/>
    <property type="evidence" value="ECO:0007669"/>
    <property type="project" value="UniProtKB-KW"/>
</dbReference>
<dbReference type="Pfam" id="PF05147">
    <property type="entry name" value="LANC_like"/>
    <property type="match status" value="1"/>
</dbReference>
<dbReference type="CDD" id="cd04792">
    <property type="entry name" value="LanM-like"/>
    <property type="match status" value="1"/>
</dbReference>
<keyword evidence="1" id="KW-0479">Metal-binding</keyword>
<dbReference type="Proteomes" id="UP000318050">
    <property type="component" value="Unassembled WGS sequence"/>
</dbReference>
<dbReference type="PRINTS" id="PR01955">
    <property type="entry name" value="LANCFRANKIA"/>
</dbReference>
<dbReference type="NCBIfam" id="TIGR03897">
    <property type="entry name" value="lanti_2_LanM"/>
    <property type="match status" value="1"/>
</dbReference>
<proteinExistence type="predicted"/>
<dbReference type="SUPFAM" id="SSF158745">
    <property type="entry name" value="LanC-like"/>
    <property type="match status" value="1"/>
</dbReference>
<dbReference type="Pfam" id="PF13575">
    <property type="entry name" value="DUF4135"/>
    <property type="match status" value="1"/>
</dbReference>
<dbReference type="InterPro" id="IPR025410">
    <property type="entry name" value="Lant_dehyd"/>
</dbReference>
<feature type="binding site" evidence="1">
    <location>
        <position position="614"/>
    </location>
    <ligand>
        <name>Zn(2+)</name>
        <dbReference type="ChEBI" id="CHEBI:29105"/>
    </ligand>
</feature>